<protein>
    <submittedName>
        <fullName evidence="1">Uncharacterized protein</fullName>
    </submittedName>
</protein>
<dbReference type="EMBL" id="OY731401">
    <property type="protein sequence ID" value="CAJ1948914.1"/>
    <property type="molecule type" value="Genomic_DNA"/>
</dbReference>
<sequence>MSSSSFYAAADDLSGGVTGITQEVADGYVGCAKGDDDNLSEVDDDAQIVVECSAIDNVSRDCEGWPKDFFYMYSCLVKDLHA</sequence>
<keyword evidence="2" id="KW-1185">Reference proteome</keyword>
<evidence type="ECO:0000313" key="2">
    <source>
        <dbReference type="Proteomes" id="UP001189624"/>
    </source>
</evidence>
<reference evidence="1" key="1">
    <citation type="submission" date="2023-10" db="EMBL/GenBank/DDBJ databases">
        <authorList>
            <person name="Domelevo Entfellner J.-B."/>
        </authorList>
    </citation>
    <scope>NUCLEOTIDE SEQUENCE</scope>
</reference>
<evidence type="ECO:0000313" key="1">
    <source>
        <dbReference type="EMBL" id="CAJ1948914.1"/>
    </source>
</evidence>
<dbReference type="AlphaFoldDB" id="A0AA86VB77"/>
<dbReference type="Proteomes" id="UP001189624">
    <property type="component" value="Chromosome 4"/>
</dbReference>
<gene>
    <name evidence="1" type="ORF">AYBTSS11_LOCUS13457</name>
</gene>
<name>A0AA86VB77_9FABA</name>
<organism evidence="1 2">
    <name type="scientific">Sphenostylis stenocarpa</name>
    <dbReference type="NCBI Taxonomy" id="92480"/>
    <lineage>
        <taxon>Eukaryota</taxon>
        <taxon>Viridiplantae</taxon>
        <taxon>Streptophyta</taxon>
        <taxon>Embryophyta</taxon>
        <taxon>Tracheophyta</taxon>
        <taxon>Spermatophyta</taxon>
        <taxon>Magnoliopsida</taxon>
        <taxon>eudicotyledons</taxon>
        <taxon>Gunneridae</taxon>
        <taxon>Pentapetalae</taxon>
        <taxon>rosids</taxon>
        <taxon>fabids</taxon>
        <taxon>Fabales</taxon>
        <taxon>Fabaceae</taxon>
        <taxon>Papilionoideae</taxon>
        <taxon>50 kb inversion clade</taxon>
        <taxon>NPAAA clade</taxon>
        <taxon>indigoferoid/millettioid clade</taxon>
        <taxon>Phaseoleae</taxon>
        <taxon>Sphenostylis</taxon>
    </lineage>
</organism>
<dbReference type="Gramene" id="rna-AYBTSS11_LOCUS13457">
    <property type="protein sequence ID" value="CAJ1948914.1"/>
    <property type="gene ID" value="gene-AYBTSS11_LOCUS13457"/>
</dbReference>
<accession>A0AA86VB77</accession>
<proteinExistence type="predicted"/>